<evidence type="ECO:0000259" key="13">
    <source>
        <dbReference type="Pfam" id="PF00224"/>
    </source>
</evidence>
<evidence type="ECO:0000313" key="15">
    <source>
        <dbReference type="Proteomes" id="UP000026915"/>
    </source>
</evidence>
<dbReference type="Gramene" id="EOY23487">
    <property type="protein sequence ID" value="EOY23487"/>
    <property type="gene ID" value="TCM_015365"/>
</dbReference>
<gene>
    <name evidence="14" type="ORF">TCM_015365</name>
</gene>
<dbReference type="Proteomes" id="UP000026915">
    <property type="component" value="Chromosome 3"/>
</dbReference>
<dbReference type="InterPro" id="IPR015813">
    <property type="entry name" value="Pyrv/PenolPyrv_kinase-like_dom"/>
</dbReference>
<feature type="domain" description="Pyruvate kinase barrel" evidence="13">
    <location>
        <begin position="472"/>
        <end position="713"/>
    </location>
</feature>
<dbReference type="UniPathway" id="UPA00109">
    <property type="reaction ID" value="UER00188"/>
</dbReference>
<proteinExistence type="inferred from homology"/>
<keyword evidence="11" id="KW-0324">Glycolysis</keyword>
<evidence type="ECO:0000256" key="12">
    <source>
        <dbReference type="ARBA" id="ARBA00023317"/>
    </source>
</evidence>
<keyword evidence="12 14" id="KW-0670">Pyruvate</keyword>
<dbReference type="SUPFAM" id="SSF50800">
    <property type="entry name" value="PK beta-barrel domain-like"/>
    <property type="match status" value="1"/>
</dbReference>
<dbReference type="SUPFAM" id="SSF51621">
    <property type="entry name" value="Phosphoenolpyruvate/pyruvate domain"/>
    <property type="match status" value="1"/>
</dbReference>
<dbReference type="InterPro" id="IPR015793">
    <property type="entry name" value="Pyrv_Knase_brl"/>
</dbReference>
<protein>
    <recommendedName>
        <fullName evidence="4">pyruvate kinase</fullName>
        <ecNumber evidence="4">2.7.1.40</ecNumber>
    </recommendedName>
</protein>
<dbReference type="EMBL" id="CM001881">
    <property type="protein sequence ID" value="EOY23486.1"/>
    <property type="molecule type" value="Genomic_DNA"/>
</dbReference>
<dbReference type="GO" id="GO:0030955">
    <property type="term" value="F:potassium ion binding"/>
    <property type="evidence" value="ECO:0007669"/>
    <property type="project" value="InterPro"/>
</dbReference>
<evidence type="ECO:0000256" key="11">
    <source>
        <dbReference type="ARBA" id="ARBA00023152"/>
    </source>
</evidence>
<dbReference type="FunCoup" id="A0A061G2P8">
    <property type="interactions" value="315"/>
</dbReference>
<keyword evidence="8 14" id="KW-0418">Kinase</keyword>
<dbReference type="OMA" id="NCAHDDE"/>
<evidence type="ECO:0000256" key="10">
    <source>
        <dbReference type="ARBA" id="ARBA00022842"/>
    </source>
</evidence>
<dbReference type="InParanoid" id="A0A061G2P8"/>
<dbReference type="Gramene" id="EOY23486">
    <property type="protein sequence ID" value="EOY23486"/>
    <property type="gene ID" value="TCM_015365"/>
</dbReference>
<dbReference type="GO" id="GO:0000287">
    <property type="term" value="F:magnesium ion binding"/>
    <property type="evidence" value="ECO:0007669"/>
    <property type="project" value="InterPro"/>
</dbReference>
<evidence type="ECO:0000256" key="2">
    <source>
        <dbReference type="ARBA" id="ARBA00004997"/>
    </source>
</evidence>
<dbReference type="STRING" id="3641.A0A061G2P8"/>
<dbReference type="EC" id="2.7.1.40" evidence="4"/>
<dbReference type="GO" id="GO:0005524">
    <property type="term" value="F:ATP binding"/>
    <property type="evidence" value="ECO:0007669"/>
    <property type="project" value="UniProtKB-KW"/>
</dbReference>
<organism evidence="14 15">
    <name type="scientific">Theobroma cacao</name>
    <name type="common">Cacao</name>
    <name type="synonym">Cocoa</name>
    <dbReference type="NCBI Taxonomy" id="3641"/>
    <lineage>
        <taxon>Eukaryota</taxon>
        <taxon>Viridiplantae</taxon>
        <taxon>Streptophyta</taxon>
        <taxon>Embryophyta</taxon>
        <taxon>Tracheophyta</taxon>
        <taxon>Spermatophyta</taxon>
        <taxon>Magnoliopsida</taxon>
        <taxon>eudicotyledons</taxon>
        <taxon>Gunneridae</taxon>
        <taxon>Pentapetalae</taxon>
        <taxon>rosids</taxon>
        <taxon>malvids</taxon>
        <taxon>Malvales</taxon>
        <taxon>Malvaceae</taxon>
        <taxon>Byttnerioideae</taxon>
        <taxon>Theobroma</taxon>
    </lineage>
</organism>
<evidence type="ECO:0000256" key="8">
    <source>
        <dbReference type="ARBA" id="ARBA00022777"/>
    </source>
</evidence>
<evidence type="ECO:0000256" key="6">
    <source>
        <dbReference type="ARBA" id="ARBA00022723"/>
    </source>
</evidence>
<dbReference type="GO" id="GO:0016301">
    <property type="term" value="F:kinase activity"/>
    <property type="evidence" value="ECO:0007669"/>
    <property type="project" value="UniProtKB-KW"/>
</dbReference>
<reference evidence="14 15" key="1">
    <citation type="journal article" date="2013" name="Genome Biol.">
        <title>The genome sequence of the most widely cultivated cacao type and its use to identify candidate genes regulating pod color.</title>
        <authorList>
            <person name="Motamayor J.C."/>
            <person name="Mockaitis K."/>
            <person name="Schmutz J."/>
            <person name="Haiminen N."/>
            <person name="Iii D.L."/>
            <person name="Cornejo O."/>
            <person name="Findley S.D."/>
            <person name="Zheng P."/>
            <person name="Utro F."/>
            <person name="Royaert S."/>
            <person name="Saski C."/>
            <person name="Jenkins J."/>
            <person name="Podicheti R."/>
            <person name="Zhao M."/>
            <person name="Scheffler B.E."/>
            <person name="Stack J.C."/>
            <person name="Feltus F.A."/>
            <person name="Mustiga G.M."/>
            <person name="Amores F."/>
            <person name="Phillips W."/>
            <person name="Marelli J.P."/>
            <person name="May G.D."/>
            <person name="Shapiro H."/>
            <person name="Ma J."/>
            <person name="Bustamante C.D."/>
            <person name="Schnell R.J."/>
            <person name="Main D."/>
            <person name="Gilbert D."/>
            <person name="Parida L."/>
            <person name="Kuhn D.N."/>
        </authorList>
    </citation>
    <scope>NUCLEOTIDE SEQUENCE [LARGE SCALE GENOMIC DNA]</scope>
    <source>
        <strain evidence="15">cv. Matina 1-6</strain>
    </source>
</reference>
<accession>A0A061G2P8</accession>
<evidence type="ECO:0000256" key="7">
    <source>
        <dbReference type="ARBA" id="ARBA00022741"/>
    </source>
</evidence>
<keyword evidence="15" id="KW-1185">Reference proteome</keyword>
<dbReference type="InterPro" id="IPR011037">
    <property type="entry name" value="Pyrv_Knase-like_insert_dom_sf"/>
</dbReference>
<dbReference type="eggNOG" id="KOG2323">
    <property type="taxonomic scope" value="Eukaryota"/>
</dbReference>
<evidence type="ECO:0000256" key="9">
    <source>
        <dbReference type="ARBA" id="ARBA00022840"/>
    </source>
</evidence>
<dbReference type="Pfam" id="PF00224">
    <property type="entry name" value="PK"/>
    <property type="match status" value="2"/>
</dbReference>
<keyword evidence="7" id="KW-0547">Nucleotide-binding</keyword>
<name>A0A061G2P8_THECC</name>
<dbReference type="GO" id="GO:0006096">
    <property type="term" value="P:glycolytic process"/>
    <property type="evidence" value="ECO:0000318"/>
    <property type="project" value="GO_Central"/>
</dbReference>
<comment type="similarity">
    <text evidence="3">Belongs to the pyruvate kinase family.</text>
</comment>
<evidence type="ECO:0000256" key="3">
    <source>
        <dbReference type="ARBA" id="ARBA00008663"/>
    </source>
</evidence>
<comment type="cofactor">
    <cofactor evidence="1">
        <name>K(+)</name>
        <dbReference type="ChEBI" id="CHEBI:29103"/>
    </cofactor>
</comment>
<dbReference type="PANTHER" id="PTHR11817">
    <property type="entry name" value="PYRUVATE KINASE"/>
    <property type="match status" value="1"/>
</dbReference>
<dbReference type="FunFam" id="3.20.20.60:FF:000051">
    <property type="entry name" value="Pyruvate kinase family protein"/>
    <property type="match status" value="1"/>
</dbReference>
<keyword evidence="6" id="KW-0479">Metal-binding</keyword>
<dbReference type="InterPro" id="IPR040442">
    <property type="entry name" value="Pyrv_kinase-like_dom_sf"/>
</dbReference>
<evidence type="ECO:0000256" key="4">
    <source>
        <dbReference type="ARBA" id="ARBA00012142"/>
    </source>
</evidence>
<dbReference type="HOGENOM" id="CLU_015439_6_0_1"/>
<evidence type="ECO:0000256" key="1">
    <source>
        <dbReference type="ARBA" id="ARBA00001958"/>
    </source>
</evidence>
<dbReference type="GO" id="GO:0004743">
    <property type="term" value="F:pyruvate kinase activity"/>
    <property type="evidence" value="ECO:0000318"/>
    <property type="project" value="GO_Central"/>
</dbReference>
<dbReference type="Gene3D" id="3.20.20.60">
    <property type="entry name" value="Phosphoenolpyruvate-binding domains"/>
    <property type="match status" value="2"/>
</dbReference>
<dbReference type="InterPro" id="IPR001697">
    <property type="entry name" value="Pyr_Knase"/>
</dbReference>
<feature type="domain" description="Pyruvate kinase barrel" evidence="13">
    <location>
        <begin position="266"/>
        <end position="352"/>
    </location>
</feature>
<evidence type="ECO:0000256" key="5">
    <source>
        <dbReference type="ARBA" id="ARBA00022679"/>
    </source>
</evidence>
<keyword evidence="10" id="KW-0460">Magnesium</keyword>
<keyword evidence="9" id="KW-0067">ATP-binding</keyword>
<evidence type="ECO:0000313" key="14">
    <source>
        <dbReference type="EMBL" id="EOY23487.1"/>
    </source>
</evidence>
<dbReference type="GO" id="GO:0005737">
    <property type="term" value="C:cytoplasm"/>
    <property type="evidence" value="ECO:0000318"/>
    <property type="project" value="GO_Central"/>
</dbReference>
<sequence length="751" mass="82809">MTASIVTNHKAIPRHAIHTADVSELGLCTLGGKFAYLPCRLNVRQSAQMVQLLAKFRNTLARKTTAFAIPNENNEVERSGSHACSDDQVLMPLENYNSSGHLEGEAVDSLSKSEAGFFQRVEHLGNQARVLDKLRAVYLHVLASEQWNASRLKLSHKNYMESATNLIHYLALKSLDTEALKDDLALISLLNLEMVNSSVLASLTTGIQLLENLQLNSVRANGNVSAEICMQEKLDQQNKGNFMINAMRKKAFLNRELLLGPLQDSRLTHIMTTVGEEALESETLITNLIKTGTSIIRINCAHGNPQLWSEIIRRVKQSSQMLESPCRILMDLAGPKLRTDNLKPGPCVVKISPKKNASGNVIFPAQVWLSHKGAGPPPPHLSPDAVLFIDDQEFLSEVKVGDTSRFFDARGKKRMLKISRVFHIFSGTGFMAECSRTAYVSSGTELLIKRKKGRFLVGQVVDVPARESFIRLRVGDLLIISRDGKSDQDNSYGHTSRAYRIACSSGYLFDAVKPGERIAFDDGKIWGVIKGTSSSEIVVSITHAGPRGTKLGSQKSINIPDSNIRYEGLTSKDLVDLEFVASHADMVGVSFVRDTRDVIVLRQELEKRKLQNLGIVLKIETKSGFEKLPLLLLEAMKSSNPLGVMIARGDLAVECGWERLADIQEEILSVSGAAHIPVIWATQVLESLVKSGIPTRAEITDVANGRRASCIMLNKGRHIVQAVSTLDSILRANSKEMKAERKPLVLSSHLF</sequence>
<dbReference type="AlphaFoldDB" id="A0A061G2P8"/>
<dbReference type="EMBL" id="CM001881">
    <property type="protein sequence ID" value="EOY23487.1"/>
    <property type="molecule type" value="Genomic_DNA"/>
</dbReference>
<keyword evidence="5" id="KW-0808">Transferase</keyword>
<comment type="pathway">
    <text evidence="2">Carbohydrate degradation; glycolysis; pyruvate from D-glyceraldehyde 3-phosphate: step 5/5.</text>
</comment>